<evidence type="ECO:0000256" key="3">
    <source>
        <dbReference type="ARBA" id="ARBA00011034"/>
    </source>
</evidence>
<dbReference type="GO" id="GO:0036513">
    <property type="term" value="C:Derlin-1 retrotranslocation complex"/>
    <property type="evidence" value="ECO:0007669"/>
    <property type="project" value="TreeGrafter"/>
</dbReference>
<evidence type="ECO:0000256" key="5">
    <source>
        <dbReference type="ARBA" id="ARBA00022692"/>
    </source>
</evidence>
<dbReference type="Gene3D" id="6.10.250.2950">
    <property type="match status" value="1"/>
</dbReference>
<dbReference type="PANTHER" id="PTHR28621">
    <property type="entry name" value="SELENOPROTEIN S"/>
    <property type="match status" value="1"/>
</dbReference>
<feature type="region of interest" description="Disordered" evidence="10">
    <location>
        <begin position="69"/>
        <end position="193"/>
    </location>
</feature>
<evidence type="ECO:0000313" key="12">
    <source>
        <dbReference type="Ensembl" id="ENSHCOP00000004908.1"/>
    </source>
</evidence>
<evidence type="ECO:0000256" key="11">
    <source>
        <dbReference type="SAM" id="Phobius"/>
    </source>
</evidence>
<dbReference type="InterPro" id="IPR009703">
    <property type="entry name" value="Selenoprotein_S"/>
</dbReference>
<reference evidence="12" key="2">
    <citation type="submission" date="2025-09" db="UniProtKB">
        <authorList>
            <consortium name="Ensembl"/>
        </authorList>
    </citation>
    <scope>IDENTIFICATION</scope>
</reference>
<dbReference type="OrthoDB" id="75792at2759"/>
<organism evidence="12 13">
    <name type="scientific">Hippocampus comes</name>
    <name type="common">Tiger tail seahorse</name>
    <dbReference type="NCBI Taxonomy" id="109280"/>
    <lineage>
        <taxon>Eukaryota</taxon>
        <taxon>Metazoa</taxon>
        <taxon>Chordata</taxon>
        <taxon>Craniata</taxon>
        <taxon>Vertebrata</taxon>
        <taxon>Euteleostomi</taxon>
        <taxon>Actinopterygii</taxon>
        <taxon>Neopterygii</taxon>
        <taxon>Teleostei</taxon>
        <taxon>Neoteleostei</taxon>
        <taxon>Acanthomorphata</taxon>
        <taxon>Syngnathiaria</taxon>
        <taxon>Syngnathiformes</taxon>
        <taxon>Syngnathoidei</taxon>
        <taxon>Syngnathidae</taxon>
        <taxon>Hippocampus</taxon>
    </lineage>
</organism>
<dbReference type="OMA" id="QQYGWFV"/>
<feature type="compositionally biased region" description="Basic and acidic residues" evidence="10">
    <location>
        <begin position="81"/>
        <end position="125"/>
    </location>
</feature>
<keyword evidence="9 11" id="KW-0472">Membrane</keyword>
<evidence type="ECO:0000256" key="4">
    <source>
        <dbReference type="ARBA" id="ARBA00022490"/>
    </source>
</evidence>
<keyword evidence="13" id="KW-1185">Reference proteome</keyword>
<dbReference type="GO" id="GO:0036502">
    <property type="term" value="C:Derlin-1-VIMP complex"/>
    <property type="evidence" value="ECO:0007669"/>
    <property type="project" value="TreeGrafter"/>
</dbReference>
<dbReference type="GeneTree" id="ENSGT00940000166109"/>
<evidence type="ECO:0000256" key="2">
    <source>
        <dbReference type="ARBA" id="ARBA00004496"/>
    </source>
</evidence>
<evidence type="ECO:0000256" key="6">
    <source>
        <dbReference type="ARBA" id="ARBA00022824"/>
    </source>
</evidence>
<comment type="similarity">
    <text evidence="3">Belongs to the selenoprotein S family.</text>
</comment>
<dbReference type="AlphaFoldDB" id="A0A3Q2XKA0"/>
<evidence type="ECO:0000256" key="1">
    <source>
        <dbReference type="ARBA" id="ARBA00004389"/>
    </source>
</evidence>
<dbReference type="Ensembl" id="ENSHCOT00000006263.1">
    <property type="protein sequence ID" value="ENSHCOP00000004908.1"/>
    <property type="gene ID" value="ENSHCOG00000006455.1"/>
</dbReference>
<name>A0A3Q2XKA0_HIPCM</name>
<dbReference type="Proteomes" id="UP000264820">
    <property type="component" value="Unplaced"/>
</dbReference>
<keyword evidence="7" id="KW-0712">Selenocysteine</keyword>
<keyword evidence="8 11" id="KW-1133">Transmembrane helix</keyword>
<reference evidence="12" key="1">
    <citation type="submission" date="2025-08" db="UniProtKB">
        <authorList>
            <consortium name="Ensembl"/>
        </authorList>
    </citation>
    <scope>IDENTIFICATION</scope>
</reference>
<accession>A0A3Q2XKA0</accession>
<sequence length="193" mass="21293">MDDVEITDVDENGDALPEVDAEEPKRPPRELPAVGLLAGELVWTHGRYLLPALAALLALLVYLANRRTRPHPASAPQDAEAVVRRQEAMEASRRRMQREQDAKAAVFREKRKQQEEEKRRQKIEEWDSMQLGKSFKGASGPLRNRDEGAPSGSAAKPKSDKKPLRSSEYSPLSGEGGGSCSWRPARRGPSSGG</sequence>
<dbReference type="RefSeq" id="XP_019748819.1">
    <property type="nucleotide sequence ID" value="XM_019893260.1"/>
</dbReference>
<protein>
    <submittedName>
        <fullName evidence="12">Selenoprotein S</fullName>
    </submittedName>
</protein>
<feature type="region of interest" description="Disordered" evidence="10">
    <location>
        <begin position="1"/>
        <end position="30"/>
    </location>
</feature>
<keyword evidence="5 11" id="KW-0812">Transmembrane</keyword>
<proteinExistence type="inferred from homology"/>
<evidence type="ECO:0000256" key="8">
    <source>
        <dbReference type="ARBA" id="ARBA00022989"/>
    </source>
</evidence>
<evidence type="ECO:0000256" key="7">
    <source>
        <dbReference type="ARBA" id="ARBA00022933"/>
    </source>
</evidence>
<evidence type="ECO:0000256" key="10">
    <source>
        <dbReference type="SAM" id="MobiDB-lite"/>
    </source>
</evidence>
<dbReference type="KEGG" id="hcq:109529802"/>
<comment type="subcellular location">
    <subcellularLocation>
        <location evidence="2">Cytoplasm</location>
    </subcellularLocation>
    <subcellularLocation>
        <location evidence="1">Endoplasmic reticulum membrane</location>
        <topology evidence="1">Single-pass membrane protein</topology>
    </subcellularLocation>
</comment>
<dbReference type="STRING" id="109280.ENSHCOP00000004908"/>
<dbReference type="GO" id="GO:0030970">
    <property type="term" value="P:retrograde protein transport, ER to cytosol"/>
    <property type="evidence" value="ECO:0007669"/>
    <property type="project" value="TreeGrafter"/>
</dbReference>
<keyword evidence="4" id="KW-0963">Cytoplasm</keyword>
<dbReference type="Pfam" id="PF06936">
    <property type="entry name" value="Selenoprotein_S"/>
    <property type="match status" value="1"/>
</dbReference>
<feature type="compositionally biased region" description="Acidic residues" evidence="10">
    <location>
        <begin position="1"/>
        <end position="21"/>
    </location>
</feature>
<dbReference type="GeneID" id="109529802"/>
<evidence type="ECO:0000256" key="9">
    <source>
        <dbReference type="ARBA" id="ARBA00023136"/>
    </source>
</evidence>
<feature type="transmembrane region" description="Helical" evidence="11">
    <location>
        <begin position="48"/>
        <end position="65"/>
    </location>
</feature>
<dbReference type="PANTHER" id="PTHR28621:SF1">
    <property type="entry name" value="SELENOPROTEIN S"/>
    <property type="match status" value="1"/>
</dbReference>
<evidence type="ECO:0000313" key="13">
    <source>
        <dbReference type="Proteomes" id="UP000264820"/>
    </source>
</evidence>
<keyword evidence="6" id="KW-0256">Endoplasmic reticulum</keyword>
<dbReference type="CTD" id="55829"/>
<dbReference type="GO" id="GO:0030968">
    <property type="term" value="P:endoplasmic reticulum unfolded protein response"/>
    <property type="evidence" value="ECO:0007669"/>
    <property type="project" value="TreeGrafter"/>
</dbReference>